<evidence type="ECO:0000313" key="3">
    <source>
        <dbReference type="EMBL" id="SHE74797.1"/>
    </source>
</evidence>
<feature type="transmembrane region" description="Helical" evidence="2">
    <location>
        <begin position="128"/>
        <end position="151"/>
    </location>
</feature>
<keyword evidence="2" id="KW-0472">Membrane</keyword>
<keyword evidence="2" id="KW-1133">Transmembrane helix</keyword>
<dbReference type="STRING" id="1122133.SAMN02745157_0845"/>
<feature type="transmembrane region" description="Helical" evidence="2">
    <location>
        <begin position="158"/>
        <end position="184"/>
    </location>
</feature>
<keyword evidence="4" id="KW-1185">Reference proteome</keyword>
<evidence type="ECO:0000256" key="2">
    <source>
        <dbReference type="SAM" id="Phobius"/>
    </source>
</evidence>
<feature type="transmembrane region" description="Helical" evidence="2">
    <location>
        <begin position="196"/>
        <end position="215"/>
    </location>
</feature>
<evidence type="ECO:0000313" key="4">
    <source>
        <dbReference type="Proteomes" id="UP000184485"/>
    </source>
</evidence>
<proteinExistence type="predicted"/>
<feature type="region of interest" description="Disordered" evidence="1">
    <location>
        <begin position="1"/>
        <end position="82"/>
    </location>
</feature>
<gene>
    <name evidence="3" type="ORF">SAMN02745157_0845</name>
</gene>
<protein>
    <submittedName>
        <fullName evidence="3">Uncharacterized protein</fullName>
    </submittedName>
</protein>
<organism evidence="3 4">
    <name type="scientific">Kaistia soli DSM 19436</name>
    <dbReference type="NCBI Taxonomy" id="1122133"/>
    <lineage>
        <taxon>Bacteria</taxon>
        <taxon>Pseudomonadati</taxon>
        <taxon>Pseudomonadota</taxon>
        <taxon>Alphaproteobacteria</taxon>
        <taxon>Hyphomicrobiales</taxon>
        <taxon>Kaistiaceae</taxon>
        <taxon>Kaistia</taxon>
    </lineage>
</organism>
<sequence>MTKAPRKPAGSRAATGTTDGSVQHELPFDTDPPPGPQRSEMTPPKKTRKAGPRTGVQPRKAPKKADAAPKVRQRTASRSKAAAKEPTGFGAWLWLLVIGQLLVTARMIDTLMKMANVVGTEVWKEHPILVSADLALYGAAFLLQLAVLAAMALRKAQFVPLFITAVVVYFLIGRLESVLAIAFLGMDPGRLLTRAVLVPMAAELGVGLLWSAYVLRSRRVKNTFVR</sequence>
<keyword evidence="2" id="KW-0812">Transmembrane</keyword>
<dbReference type="Pfam" id="PF10754">
    <property type="entry name" value="DUF2569"/>
    <property type="match status" value="1"/>
</dbReference>
<reference evidence="3 4" key="1">
    <citation type="submission" date="2016-11" db="EMBL/GenBank/DDBJ databases">
        <authorList>
            <person name="Jaros S."/>
            <person name="Januszkiewicz K."/>
            <person name="Wedrychowicz H."/>
        </authorList>
    </citation>
    <scope>NUCLEOTIDE SEQUENCE [LARGE SCALE GENOMIC DNA]</scope>
    <source>
        <strain evidence="3 4">DSM 19436</strain>
    </source>
</reference>
<dbReference type="OrthoDB" id="9155572at2"/>
<dbReference type="AlphaFoldDB" id="A0A1M4W0S6"/>
<evidence type="ECO:0000256" key="1">
    <source>
        <dbReference type="SAM" id="MobiDB-lite"/>
    </source>
</evidence>
<accession>A0A1M4W0S6</accession>
<feature type="transmembrane region" description="Helical" evidence="2">
    <location>
        <begin position="89"/>
        <end position="108"/>
    </location>
</feature>
<dbReference type="EMBL" id="FQUP01000001">
    <property type="protein sequence ID" value="SHE74797.1"/>
    <property type="molecule type" value="Genomic_DNA"/>
</dbReference>
<dbReference type="InterPro" id="IPR019690">
    <property type="entry name" value="DUF2569"/>
</dbReference>
<name>A0A1M4W0S6_9HYPH</name>
<dbReference type="Proteomes" id="UP000184485">
    <property type="component" value="Unassembled WGS sequence"/>
</dbReference>